<proteinExistence type="predicted"/>
<sequence>MTNEDNNQTSAILSYLMQNLRLPDTSSNTALNRPSGQSTSFNSAQSQAAPQQSIGQATATYGASSLFLTNYEQHAWLGRGQLQVQGAGQMGDQDNARASSDDTTTTSSVSYRPDSTDTPASSQRKVSCTDSGFMTWSQDVVDKEESDTHSLTEVQQAAGQEMILDHNLYTPISGATQAPGTREARYVSYNPAHFQEREDVIPPRSLRPAPVSPTPQGHSLFSPSPSPSDFSSTQALLGFNEPFAPSQTAGQLRPFVSSEGKRHSDDTSPLGIYFRERSQSADRMTDPGVPTRFLKISNVDRNMSTWVARDAFKNFGDLRGIYTAYLISDGIIFLEFFDIRHAMIASKRLHSSPAFGNSTIKVYFCSSSFIGKVLPECQTNGNEGILVMSLQTPTLTDNDLLRFLSTFGEIQSFQKEFSGWPPMILVEYYDTRHAASALSALREMHNNRRIHCQATFYQKNAFVGSNDLQQQQDINPIEYRVTRTSSTPGDIMYPSSTSTNRVIETSRSADQVENPQTGKTVQRQADQTFRTLSSASSDRCRLKPLAGTVVESTVKDEEQRFGRPDEAARSQKLPGIERPRTLPSLTRTTSMTSSTGHAQRDVVIPLAVSDRRTTFMIRNIPNKYTQPMLLECINKTYFGKFDFLYLRMDFKNKCNVGYAFINFINIEVVASFVEQHVGKKWGRFNSDKICSLSYAAIQGRRALID</sequence>
<reference evidence="5" key="1">
    <citation type="journal article" date="2020" name="Fungal Divers.">
        <title>Resolving the Mortierellaceae phylogeny through synthesis of multi-gene phylogenetics and phylogenomics.</title>
        <authorList>
            <person name="Vandepol N."/>
            <person name="Liber J."/>
            <person name="Desiro A."/>
            <person name="Na H."/>
            <person name="Kennedy M."/>
            <person name="Barry K."/>
            <person name="Grigoriev I.V."/>
            <person name="Miller A.N."/>
            <person name="O'Donnell K."/>
            <person name="Stajich J.E."/>
            <person name="Bonito G."/>
        </authorList>
    </citation>
    <scope>NUCLEOTIDE SEQUENCE</scope>
    <source>
        <strain evidence="5">NVP60</strain>
    </source>
</reference>
<feature type="compositionally biased region" description="Polar residues" evidence="3">
    <location>
        <begin position="24"/>
        <end position="39"/>
    </location>
</feature>
<feature type="region of interest" description="Disordered" evidence="3">
    <location>
        <begin position="86"/>
        <end position="126"/>
    </location>
</feature>
<protein>
    <recommendedName>
        <fullName evidence="4">RRM domain-containing protein</fullName>
    </recommendedName>
</protein>
<gene>
    <name evidence="5" type="ORF">BGZ97_000777</name>
</gene>
<dbReference type="PANTHER" id="PTHR23189">
    <property type="entry name" value="RNA RECOGNITION MOTIF-CONTAINING"/>
    <property type="match status" value="1"/>
</dbReference>
<evidence type="ECO:0000256" key="1">
    <source>
        <dbReference type="ARBA" id="ARBA00022884"/>
    </source>
</evidence>
<keyword evidence="1 2" id="KW-0694">RNA-binding</keyword>
<dbReference type="AlphaFoldDB" id="A0A9P6RH79"/>
<feature type="region of interest" description="Disordered" evidence="3">
    <location>
        <begin position="554"/>
        <end position="597"/>
    </location>
</feature>
<dbReference type="Proteomes" id="UP000823405">
    <property type="component" value="Unassembled WGS sequence"/>
</dbReference>
<evidence type="ECO:0000256" key="3">
    <source>
        <dbReference type="SAM" id="MobiDB-lite"/>
    </source>
</evidence>
<dbReference type="Pfam" id="PF04059">
    <property type="entry name" value="RRM_2"/>
    <property type="match status" value="1"/>
</dbReference>
<comment type="caution">
    <text evidence="5">The sequence shown here is derived from an EMBL/GenBank/DDBJ whole genome shotgun (WGS) entry which is preliminary data.</text>
</comment>
<evidence type="ECO:0000313" key="5">
    <source>
        <dbReference type="EMBL" id="KAG0320084.1"/>
    </source>
</evidence>
<dbReference type="GO" id="GO:0003723">
    <property type="term" value="F:RNA binding"/>
    <property type="evidence" value="ECO:0007669"/>
    <property type="project" value="UniProtKB-UniRule"/>
</dbReference>
<name>A0A9P6RH79_9FUNG</name>
<dbReference type="SMART" id="SM00360">
    <property type="entry name" value="RRM"/>
    <property type="match status" value="3"/>
</dbReference>
<evidence type="ECO:0000256" key="2">
    <source>
        <dbReference type="PROSITE-ProRule" id="PRU00176"/>
    </source>
</evidence>
<feature type="compositionally biased region" description="Low complexity" evidence="3">
    <location>
        <begin position="40"/>
        <end position="51"/>
    </location>
</feature>
<feature type="domain" description="RRM" evidence="4">
    <location>
        <begin position="613"/>
        <end position="705"/>
    </location>
</feature>
<feature type="compositionally biased region" description="Basic and acidic residues" evidence="3">
    <location>
        <begin position="554"/>
        <end position="580"/>
    </location>
</feature>
<feature type="non-terminal residue" evidence="5">
    <location>
        <position position="1"/>
    </location>
</feature>
<feature type="compositionally biased region" description="Low complexity" evidence="3">
    <location>
        <begin position="581"/>
        <end position="595"/>
    </location>
</feature>
<keyword evidence="6" id="KW-1185">Reference proteome</keyword>
<evidence type="ECO:0000259" key="4">
    <source>
        <dbReference type="PROSITE" id="PS50102"/>
    </source>
</evidence>
<organism evidence="5 6">
    <name type="scientific">Linnemannia gamsii</name>
    <dbReference type="NCBI Taxonomy" id="64522"/>
    <lineage>
        <taxon>Eukaryota</taxon>
        <taxon>Fungi</taxon>
        <taxon>Fungi incertae sedis</taxon>
        <taxon>Mucoromycota</taxon>
        <taxon>Mortierellomycotina</taxon>
        <taxon>Mortierellomycetes</taxon>
        <taxon>Mortierellales</taxon>
        <taxon>Mortierellaceae</taxon>
        <taxon>Linnemannia</taxon>
    </lineage>
</organism>
<dbReference type="SUPFAM" id="SSF54928">
    <property type="entry name" value="RNA-binding domain, RBD"/>
    <property type="match status" value="2"/>
</dbReference>
<dbReference type="PROSITE" id="PS50102">
    <property type="entry name" value="RRM"/>
    <property type="match status" value="1"/>
</dbReference>
<feature type="region of interest" description="Disordered" evidence="3">
    <location>
        <begin position="24"/>
        <end position="51"/>
    </location>
</feature>
<dbReference type="InterPro" id="IPR007201">
    <property type="entry name" value="Mei2-like_Rrm_C"/>
</dbReference>
<evidence type="ECO:0000313" key="6">
    <source>
        <dbReference type="Proteomes" id="UP000823405"/>
    </source>
</evidence>
<dbReference type="InterPro" id="IPR000504">
    <property type="entry name" value="RRM_dom"/>
</dbReference>
<dbReference type="InterPro" id="IPR035979">
    <property type="entry name" value="RBD_domain_sf"/>
</dbReference>
<feature type="compositionally biased region" description="Polar residues" evidence="3">
    <location>
        <begin position="116"/>
        <end position="126"/>
    </location>
</feature>
<dbReference type="OrthoDB" id="417481at2759"/>
<dbReference type="EMBL" id="JAAAIN010000115">
    <property type="protein sequence ID" value="KAG0320084.1"/>
    <property type="molecule type" value="Genomic_DNA"/>
</dbReference>
<accession>A0A9P6RH79</accession>